<sequence length="214" mass="24140">MDLPQRLGRALKLHKKMGPIQSLHVFDFDGTLVRTPGPEEGKRRYLLETGRAWTGGWWGRPGSLRPPVVESPFPSSRVVRTVFEQMEEVMTRSQTAVGVVVTGRIQPVREPVLRILDEICIAAKNDTVPAGESFLDHNAVITHPGGRRTTLQFKEDLFRQLVTEGPLASCPLKELHIWEDRKEHAEAFATDLNDELFDLKSIRTTVHFVTPDTP</sequence>
<dbReference type="OrthoDB" id="5596992at2759"/>
<evidence type="ECO:0000313" key="3">
    <source>
        <dbReference type="Proteomes" id="UP000247409"/>
    </source>
</evidence>
<feature type="domain" description="Swiss Army Knife RNA repair protein HAD" evidence="1">
    <location>
        <begin position="53"/>
        <end position="210"/>
    </location>
</feature>
<dbReference type="AlphaFoldDB" id="A0A2V3J275"/>
<evidence type="ECO:0000313" key="2">
    <source>
        <dbReference type="EMBL" id="PXF48475.1"/>
    </source>
</evidence>
<organism evidence="2 3">
    <name type="scientific">Gracilariopsis chorda</name>
    <dbReference type="NCBI Taxonomy" id="448386"/>
    <lineage>
        <taxon>Eukaryota</taxon>
        <taxon>Rhodophyta</taxon>
        <taxon>Florideophyceae</taxon>
        <taxon>Rhodymeniophycidae</taxon>
        <taxon>Gracilariales</taxon>
        <taxon>Gracilariaceae</taxon>
        <taxon>Gracilariopsis</taxon>
    </lineage>
</organism>
<protein>
    <recommendedName>
        <fullName evidence="1">Swiss Army Knife RNA repair protein HAD domain-containing protein</fullName>
    </recommendedName>
</protein>
<reference evidence="2 3" key="1">
    <citation type="journal article" date="2018" name="Mol. Biol. Evol.">
        <title>Analysis of the draft genome of the red seaweed Gracilariopsis chorda provides insights into genome size evolution in Rhodophyta.</title>
        <authorList>
            <person name="Lee J."/>
            <person name="Yang E.C."/>
            <person name="Graf L."/>
            <person name="Yang J.H."/>
            <person name="Qiu H."/>
            <person name="Zel Zion U."/>
            <person name="Chan C.X."/>
            <person name="Stephens T.G."/>
            <person name="Weber A.P.M."/>
            <person name="Boo G.H."/>
            <person name="Boo S.M."/>
            <person name="Kim K.M."/>
            <person name="Shin Y."/>
            <person name="Jung M."/>
            <person name="Lee S.J."/>
            <person name="Yim H.S."/>
            <person name="Lee J.H."/>
            <person name="Bhattacharya D."/>
            <person name="Yoon H.S."/>
        </authorList>
    </citation>
    <scope>NUCLEOTIDE SEQUENCE [LARGE SCALE GENOMIC DNA]</scope>
    <source>
        <strain evidence="2 3">SKKU-2015</strain>
        <tissue evidence="2">Whole body</tissue>
    </source>
</reference>
<evidence type="ECO:0000259" key="1">
    <source>
        <dbReference type="Pfam" id="PF10307"/>
    </source>
</evidence>
<dbReference type="Pfam" id="PF10307">
    <property type="entry name" value="HAD_SAK_1"/>
    <property type="match status" value="1"/>
</dbReference>
<name>A0A2V3J275_9FLOR</name>
<keyword evidence="3" id="KW-1185">Reference proteome</keyword>
<accession>A0A2V3J275</accession>
<comment type="caution">
    <text evidence="2">The sequence shown here is derived from an EMBL/GenBank/DDBJ whole genome shotgun (WGS) entry which is preliminary data.</text>
</comment>
<dbReference type="InterPro" id="IPR018812">
    <property type="entry name" value="SAK_HAD"/>
</dbReference>
<gene>
    <name evidence="2" type="ORF">BWQ96_01644</name>
</gene>
<dbReference type="Proteomes" id="UP000247409">
    <property type="component" value="Unassembled WGS sequence"/>
</dbReference>
<dbReference type="EMBL" id="NBIV01000013">
    <property type="protein sequence ID" value="PXF48475.1"/>
    <property type="molecule type" value="Genomic_DNA"/>
</dbReference>
<proteinExistence type="predicted"/>